<gene>
    <name evidence="13" type="ORF">Taro_026754</name>
</gene>
<evidence type="ECO:0000313" key="13">
    <source>
        <dbReference type="EMBL" id="MQL94103.1"/>
    </source>
</evidence>
<feature type="transmembrane region" description="Helical" evidence="11">
    <location>
        <begin position="270"/>
        <end position="290"/>
    </location>
</feature>
<keyword evidence="5 11" id="KW-0812">Transmembrane</keyword>
<dbReference type="GO" id="GO:0005262">
    <property type="term" value="F:calcium channel activity"/>
    <property type="evidence" value="ECO:0007669"/>
    <property type="project" value="TreeGrafter"/>
</dbReference>
<evidence type="ECO:0000256" key="7">
    <source>
        <dbReference type="ARBA" id="ARBA00022989"/>
    </source>
</evidence>
<feature type="transmembrane region" description="Helical" evidence="11">
    <location>
        <begin position="244"/>
        <end position="264"/>
    </location>
</feature>
<comment type="subcellular location">
    <subcellularLocation>
        <location evidence="1">Membrane</location>
        <topology evidence="1">Multi-pass membrane protein</topology>
    </subcellularLocation>
</comment>
<evidence type="ECO:0000256" key="10">
    <source>
        <dbReference type="SAM" id="MobiDB-lite"/>
    </source>
</evidence>
<dbReference type="PANTHER" id="PTHR13462:SF31">
    <property type="entry name" value="CALCIUM UNIPORTER PROTEIN 1, MITOCHONDRIAL"/>
    <property type="match status" value="1"/>
</dbReference>
<keyword evidence="4" id="KW-0109">Calcium transport</keyword>
<evidence type="ECO:0000256" key="2">
    <source>
        <dbReference type="ARBA" id="ARBA00005653"/>
    </source>
</evidence>
<dbReference type="GO" id="GO:0051560">
    <property type="term" value="P:mitochondrial calcium ion homeostasis"/>
    <property type="evidence" value="ECO:0007669"/>
    <property type="project" value="InterPro"/>
</dbReference>
<dbReference type="GO" id="GO:0015292">
    <property type="term" value="F:uniporter activity"/>
    <property type="evidence" value="ECO:0007669"/>
    <property type="project" value="TreeGrafter"/>
</dbReference>
<evidence type="ECO:0000256" key="9">
    <source>
        <dbReference type="ARBA" id="ARBA00023136"/>
    </source>
</evidence>
<feature type="compositionally biased region" description="Low complexity" evidence="10">
    <location>
        <begin position="350"/>
        <end position="369"/>
    </location>
</feature>
<dbReference type="SMR" id="A0A843VPK0"/>
<keyword evidence="14" id="KW-1185">Reference proteome</keyword>
<keyword evidence="9 11" id="KW-0472">Membrane</keyword>
<name>A0A843VPK0_COLES</name>
<dbReference type="Pfam" id="PF04678">
    <property type="entry name" value="MCU"/>
    <property type="match status" value="1"/>
</dbReference>
<protein>
    <recommendedName>
        <fullName evidence="12">Calcium uniporter protein C-terminal domain-containing protein</fullName>
    </recommendedName>
</protein>
<sequence length="387" mass="43680">MALRKNLAHRFLSLRRTTMAETLAGRSKAAAPSRSLVHKLLNSPAPSEQGFLRRMLFQSRSIFESTSSSPVPMERLSLPLGEKLMEKLRSINGDRIRLDVIHPLTPVPPDREQQAPAEKVAPMSVEEARKVLRLSRTEAVKAALRATGRSSISHSEFLRICCEGSSDREQGLGLAKALDESGAVLVLGNVVFLQPDQVAKAIEKVFPLPLLAPEDDPRRKELREMERRKADIDRRADAAVRRELWCGLGFLVAQTAGFMRLTFWELSWDVMEPICFYVSSVYFMAGYAFFLRTARDPSFEGFFESRFAAKQRRLMRAAHFDLHRFNELRRVFHPTAPSLPYPTLPPLEFSSPRASHQSSMSSSSSSSSSCDCQHHYRRDTLIGAVNY</sequence>
<keyword evidence="7 11" id="KW-1133">Transmembrane helix</keyword>
<evidence type="ECO:0000256" key="8">
    <source>
        <dbReference type="ARBA" id="ARBA00023065"/>
    </source>
</evidence>
<evidence type="ECO:0000256" key="6">
    <source>
        <dbReference type="ARBA" id="ARBA00022837"/>
    </source>
</evidence>
<keyword evidence="3" id="KW-0813">Transport</keyword>
<feature type="domain" description="Calcium uniporter protein C-terminal" evidence="12">
    <location>
        <begin position="169"/>
        <end position="328"/>
    </location>
</feature>
<dbReference type="EMBL" id="NMUH01001631">
    <property type="protein sequence ID" value="MQL94103.1"/>
    <property type="molecule type" value="Genomic_DNA"/>
</dbReference>
<evidence type="ECO:0000256" key="11">
    <source>
        <dbReference type="SAM" id="Phobius"/>
    </source>
</evidence>
<dbReference type="InterPro" id="IPR006769">
    <property type="entry name" value="MCU_C"/>
</dbReference>
<dbReference type="Proteomes" id="UP000652761">
    <property type="component" value="Unassembled WGS sequence"/>
</dbReference>
<comment type="caution">
    <text evidence="13">The sequence shown here is derived from an EMBL/GenBank/DDBJ whole genome shotgun (WGS) entry which is preliminary data.</text>
</comment>
<dbReference type="AlphaFoldDB" id="A0A843VPK0"/>
<keyword evidence="8" id="KW-0406">Ion transport</keyword>
<evidence type="ECO:0000256" key="3">
    <source>
        <dbReference type="ARBA" id="ARBA00022448"/>
    </source>
</evidence>
<keyword evidence="6" id="KW-0106">Calcium</keyword>
<organism evidence="13 14">
    <name type="scientific">Colocasia esculenta</name>
    <name type="common">Wild taro</name>
    <name type="synonym">Arum esculentum</name>
    <dbReference type="NCBI Taxonomy" id="4460"/>
    <lineage>
        <taxon>Eukaryota</taxon>
        <taxon>Viridiplantae</taxon>
        <taxon>Streptophyta</taxon>
        <taxon>Embryophyta</taxon>
        <taxon>Tracheophyta</taxon>
        <taxon>Spermatophyta</taxon>
        <taxon>Magnoliopsida</taxon>
        <taxon>Liliopsida</taxon>
        <taxon>Araceae</taxon>
        <taxon>Aroideae</taxon>
        <taxon>Colocasieae</taxon>
        <taxon>Colocasia</taxon>
    </lineage>
</organism>
<proteinExistence type="inferred from homology"/>
<feature type="region of interest" description="Disordered" evidence="10">
    <location>
        <begin position="350"/>
        <end position="372"/>
    </location>
</feature>
<evidence type="ECO:0000313" key="14">
    <source>
        <dbReference type="Proteomes" id="UP000652761"/>
    </source>
</evidence>
<evidence type="ECO:0000256" key="1">
    <source>
        <dbReference type="ARBA" id="ARBA00004141"/>
    </source>
</evidence>
<dbReference type="PANTHER" id="PTHR13462">
    <property type="entry name" value="CALCIUM UNIPORTER PROTEIN, MITOCHONDRIAL"/>
    <property type="match status" value="1"/>
</dbReference>
<evidence type="ECO:0000256" key="5">
    <source>
        <dbReference type="ARBA" id="ARBA00022692"/>
    </source>
</evidence>
<dbReference type="GO" id="GO:0036444">
    <property type="term" value="P:calcium import into the mitochondrion"/>
    <property type="evidence" value="ECO:0007669"/>
    <property type="project" value="TreeGrafter"/>
</dbReference>
<evidence type="ECO:0000259" key="12">
    <source>
        <dbReference type="Pfam" id="PF04678"/>
    </source>
</evidence>
<dbReference type="OrthoDB" id="278338at2759"/>
<dbReference type="InterPro" id="IPR039055">
    <property type="entry name" value="MCU_fam"/>
</dbReference>
<dbReference type="GO" id="GO:1990246">
    <property type="term" value="C:uniplex complex"/>
    <property type="evidence" value="ECO:0007669"/>
    <property type="project" value="TreeGrafter"/>
</dbReference>
<accession>A0A843VPK0</accession>
<evidence type="ECO:0000256" key="4">
    <source>
        <dbReference type="ARBA" id="ARBA00022568"/>
    </source>
</evidence>
<comment type="similarity">
    <text evidence="2">Belongs to the MCU (TC 1.A.77) family.</text>
</comment>
<reference evidence="13" key="1">
    <citation type="submission" date="2017-07" db="EMBL/GenBank/DDBJ databases">
        <title>Taro Niue Genome Assembly and Annotation.</title>
        <authorList>
            <person name="Atibalentja N."/>
            <person name="Keating K."/>
            <person name="Fields C.J."/>
        </authorList>
    </citation>
    <scope>NUCLEOTIDE SEQUENCE</scope>
    <source>
        <strain evidence="13">Niue_2</strain>
        <tissue evidence="13">Leaf</tissue>
    </source>
</reference>